<proteinExistence type="predicted"/>
<keyword evidence="3" id="KW-1185">Reference proteome</keyword>
<dbReference type="PANTHER" id="PTHR40940">
    <property type="entry name" value="PROTEIN BATD-RELATED"/>
    <property type="match status" value="1"/>
</dbReference>
<dbReference type="EMBL" id="PYMA01000029">
    <property type="protein sequence ID" value="PSW09994.1"/>
    <property type="molecule type" value="Genomic_DNA"/>
</dbReference>
<evidence type="ECO:0008006" key="4">
    <source>
        <dbReference type="Google" id="ProtNLM"/>
    </source>
</evidence>
<comment type="caution">
    <text evidence="2">The sequence shown here is derived from an EMBL/GenBank/DDBJ whole genome shotgun (WGS) entry which is preliminary data.</text>
</comment>
<dbReference type="Proteomes" id="UP000241771">
    <property type="component" value="Unassembled WGS sequence"/>
</dbReference>
<dbReference type="PANTHER" id="PTHR40940:SF1">
    <property type="entry name" value="PROTEIN BATD"/>
    <property type="match status" value="1"/>
</dbReference>
<keyword evidence="1" id="KW-0472">Membrane</keyword>
<reference evidence="2 3" key="1">
    <citation type="submission" date="2018-01" db="EMBL/GenBank/DDBJ databases">
        <title>Whole genome sequencing of Histamine producing bacteria.</title>
        <authorList>
            <person name="Butler K."/>
        </authorList>
    </citation>
    <scope>NUCLEOTIDE SEQUENCE [LARGE SCALE GENOMIC DNA]</scope>
    <source>
        <strain evidence="2 3">DSM 100436</strain>
    </source>
</reference>
<accession>A0A2T3N984</accession>
<evidence type="ECO:0000313" key="3">
    <source>
        <dbReference type="Proteomes" id="UP000241771"/>
    </source>
</evidence>
<sequence>MMSLNNCAIARLPMNPSLRSLMLILFILFSASLVVSFDVHAQGEHAELVKIESWLGERVDNPDKELAQTYAVNEQLILNIEVSTPRWFTGGTRIGDIEIPNVIVKQRNPLATNYTKRENGQTWSVQLWEITLYPQAAGQYQIAPIQVDTSVSGRDGKTVRTTLSTTPNEFRVTVPSQLQTLTDKKWLSASKVNIDQAWQVASGNGSQSGELSTLKVGDTITRTVKVTANDTLSVLIPPLLDTPVEGNKGSSGSNEVTISSKYHCYSQPSKLEDTQTRGHYISSREEVVTYVVQAGGEVTLSPAELYWWNTSTNQLEVMTLTGKTFNVKHTFGSFVAEYRARVLAGITIIAGLGLSIGFVARYYANRPTPLWGQFAESVVKQHWPKATGLVYRKLRRDTRLIELNQYSQNAIYQNKTWKKVSHALQNSPKQKKGSTRQKWGLQKLFFSAWRQIRKPEQQQRNFKFAIPKALPELENIRPKADASLHSNYNND</sequence>
<dbReference type="AlphaFoldDB" id="A0A2T3N984"/>
<evidence type="ECO:0000256" key="1">
    <source>
        <dbReference type="SAM" id="Phobius"/>
    </source>
</evidence>
<evidence type="ECO:0000313" key="2">
    <source>
        <dbReference type="EMBL" id="PSW09994.1"/>
    </source>
</evidence>
<gene>
    <name evidence="2" type="ORF">C9I98_25560</name>
</gene>
<name>A0A2T3N984_9GAMM</name>
<keyword evidence="1" id="KW-1133">Transmembrane helix</keyword>
<dbReference type="Pfam" id="PF13584">
    <property type="entry name" value="BatD"/>
    <property type="match status" value="1"/>
</dbReference>
<feature type="transmembrane region" description="Helical" evidence="1">
    <location>
        <begin position="342"/>
        <end position="364"/>
    </location>
</feature>
<dbReference type="RefSeq" id="WP_051901924.1">
    <property type="nucleotide sequence ID" value="NZ_JGVO01000105.1"/>
</dbReference>
<organism evidence="2 3">
    <name type="scientific">Photobacterium sanctipauli</name>
    <dbReference type="NCBI Taxonomy" id="1342794"/>
    <lineage>
        <taxon>Bacteria</taxon>
        <taxon>Pseudomonadati</taxon>
        <taxon>Pseudomonadota</taxon>
        <taxon>Gammaproteobacteria</taxon>
        <taxon>Vibrionales</taxon>
        <taxon>Vibrionaceae</taxon>
        <taxon>Photobacterium</taxon>
    </lineage>
</organism>
<dbReference type="InterPro" id="IPR025738">
    <property type="entry name" value="BatD"/>
</dbReference>
<protein>
    <recommendedName>
        <fullName evidence="4">Protein BatD</fullName>
    </recommendedName>
</protein>
<keyword evidence="1" id="KW-0812">Transmembrane</keyword>
<dbReference type="OrthoDB" id="5293418at2"/>